<dbReference type="AlphaFoldDB" id="A0A183D3D1"/>
<evidence type="ECO:0000313" key="2">
    <source>
        <dbReference type="Proteomes" id="UP000271098"/>
    </source>
</evidence>
<organism evidence="3">
    <name type="scientific">Gongylonema pulchrum</name>
    <dbReference type="NCBI Taxonomy" id="637853"/>
    <lineage>
        <taxon>Eukaryota</taxon>
        <taxon>Metazoa</taxon>
        <taxon>Ecdysozoa</taxon>
        <taxon>Nematoda</taxon>
        <taxon>Chromadorea</taxon>
        <taxon>Rhabditida</taxon>
        <taxon>Spirurina</taxon>
        <taxon>Spiruromorpha</taxon>
        <taxon>Spiruroidea</taxon>
        <taxon>Gongylonematidae</taxon>
        <taxon>Gongylonema</taxon>
    </lineage>
</organism>
<accession>A0A183D3D1</accession>
<evidence type="ECO:0000313" key="1">
    <source>
        <dbReference type="EMBL" id="VDK38557.1"/>
    </source>
</evidence>
<proteinExistence type="predicted"/>
<dbReference type="WBParaSite" id="GPUH_0000322701-mRNA-1">
    <property type="protein sequence ID" value="GPUH_0000322701-mRNA-1"/>
    <property type="gene ID" value="GPUH_0000322701"/>
</dbReference>
<reference evidence="3" key="1">
    <citation type="submission" date="2016-06" db="UniProtKB">
        <authorList>
            <consortium name="WormBaseParasite"/>
        </authorList>
    </citation>
    <scope>IDENTIFICATION</scope>
</reference>
<reference evidence="1 2" key="2">
    <citation type="submission" date="2018-11" db="EMBL/GenBank/DDBJ databases">
        <authorList>
            <consortium name="Pathogen Informatics"/>
        </authorList>
    </citation>
    <scope>NUCLEOTIDE SEQUENCE [LARGE SCALE GENOMIC DNA]</scope>
</reference>
<sequence length="109" mass="12657">MLQFRYPFYVLLQCAFPQQRHLLTLLSTYLEYTAQTSYNPPLPPDDHWGLDSPLPKYEKIYMLKRSNGVIEILDEDGKIAEQFAGAYVGKERFLRDTEKLLTMLANGPL</sequence>
<evidence type="ECO:0000313" key="3">
    <source>
        <dbReference type="WBParaSite" id="GPUH_0000322701-mRNA-1"/>
    </source>
</evidence>
<name>A0A183D3D1_9BILA</name>
<dbReference type="OrthoDB" id="10358833at2759"/>
<dbReference type="Proteomes" id="UP000271098">
    <property type="component" value="Unassembled WGS sequence"/>
</dbReference>
<dbReference type="EMBL" id="UYRT01005365">
    <property type="protein sequence ID" value="VDK38557.1"/>
    <property type="molecule type" value="Genomic_DNA"/>
</dbReference>
<gene>
    <name evidence="1" type="ORF">GPUH_LOCUS3222</name>
</gene>
<protein>
    <submittedName>
        <fullName evidence="3">Carn_acyltransf domain-containing protein</fullName>
    </submittedName>
</protein>
<keyword evidence="2" id="KW-1185">Reference proteome</keyword>